<dbReference type="Pfam" id="PF00248">
    <property type="entry name" value="Aldo_ket_red"/>
    <property type="match status" value="1"/>
</dbReference>
<dbReference type="CDD" id="cd19124">
    <property type="entry name" value="AKR_AKR4A_4B"/>
    <property type="match status" value="1"/>
</dbReference>
<reference evidence="6" key="1">
    <citation type="submission" date="2021-01" db="UniProtKB">
        <authorList>
            <consortium name="EnsemblPlants"/>
        </authorList>
    </citation>
    <scope>IDENTIFICATION</scope>
</reference>
<dbReference type="Proteomes" id="UP000594263">
    <property type="component" value="Unplaced"/>
</dbReference>
<feature type="site" description="Lowers pKa of active site Tyr" evidence="4">
    <location>
        <position position="90"/>
    </location>
</feature>
<dbReference type="GO" id="GO:0016616">
    <property type="term" value="F:oxidoreductase activity, acting on the CH-OH group of donors, NAD or NADP as acceptor"/>
    <property type="evidence" value="ECO:0007669"/>
    <property type="project" value="InterPro"/>
</dbReference>
<evidence type="ECO:0000256" key="1">
    <source>
        <dbReference type="ARBA" id="ARBA00023002"/>
    </source>
</evidence>
<dbReference type="PRINTS" id="PR00069">
    <property type="entry name" value="ALDKETRDTASE"/>
</dbReference>
<accession>A0A7N0UIL4</accession>
<dbReference type="OMA" id="PWCMRQE"/>
<dbReference type="InterPro" id="IPR020471">
    <property type="entry name" value="AKR"/>
</dbReference>
<evidence type="ECO:0000256" key="2">
    <source>
        <dbReference type="PIRSR" id="PIRSR000097-1"/>
    </source>
</evidence>
<evidence type="ECO:0000259" key="5">
    <source>
        <dbReference type="Pfam" id="PF00248"/>
    </source>
</evidence>
<dbReference type="PANTHER" id="PTHR11732">
    <property type="entry name" value="ALDO/KETO REDUCTASE"/>
    <property type="match status" value="1"/>
</dbReference>
<dbReference type="Gramene" id="Kaladp0067s0182.1.v1.1">
    <property type="protein sequence ID" value="Kaladp0067s0182.1.v1.1"/>
    <property type="gene ID" value="Kaladp0067s0182.v1.1"/>
</dbReference>
<protein>
    <recommendedName>
        <fullName evidence="5">NADP-dependent oxidoreductase domain-containing protein</fullName>
    </recommendedName>
</protein>
<dbReference type="InterPro" id="IPR023210">
    <property type="entry name" value="NADP_OxRdtase_dom"/>
</dbReference>
<keyword evidence="1" id="KW-0560">Oxidoreductase</keyword>
<evidence type="ECO:0000256" key="3">
    <source>
        <dbReference type="PIRSR" id="PIRSR000097-2"/>
    </source>
</evidence>
<feature type="binding site" evidence="3">
    <location>
        <position position="123"/>
    </location>
    <ligand>
        <name>substrate</name>
    </ligand>
</feature>
<dbReference type="FunFam" id="3.20.20.100:FF:000014">
    <property type="entry name" value="NAD(P)-linked oxidoreductase superfamily protein"/>
    <property type="match status" value="1"/>
</dbReference>
<dbReference type="GO" id="GO:0044550">
    <property type="term" value="P:secondary metabolite biosynthetic process"/>
    <property type="evidence" value="ECO:0007669"/>
    <property type="project" value="UniProtKB-ARBA"/>
</dbReference>
<proteinExistence type="predicted"/>
<sequence length="321" mass="35534">MSHVEAVMIPEVALTGSVRMPVIGMGTASGKPPTDPAIVRAAILEAIKTGYRHFDTAFGYGSEVPLGEAIAEALAAGLITSRRELFVTSKLWAASAQPHLVLPAIRTSLKNLKQDYMDLYLIHFPLRLDPEVRSMPPAKEQVHPLDIKSIWEAMEACQNMGLTKAIGVSNFSCKKLSELLSSAKIPPAVNQVEMSPAWHQKQLRQFCKANGIHITAYSPLGAPGTKWGDNRVVESDVLQQIAKARGKTVPQICMRWLYEQGVSVVPKSFNKERMRNNIDIFDWSLTEEELHKIDQLPQRKGVLFVNNLGPTDFALELDAEI</sequence>
<dbReference type="PIRSF" id="PIRSF000097">
    <property type="entry name" value="AKR"/>
    <property type="match status" value="1"/>
</dbReference>
<dbReference type="SUPFAM" id="SSF51430">
    <property type="entry name" value="NAD(P)-linked oxidoreductase"/>
    <property type="match status" value="1"/>
</dbReference>
<evidence type="ECO:0000256" key="4">
    <source>
        <dbReference type="PIRSR" id="PIRSR000097-3"/>
    </source>
</evidence>
<name>A0A7N0UIL4_KALFE</name>
<dbReference type="PROSITE" id="PS00798">
    <property type="entry name" value="ALDOKETO_REDUCTASE_1"/>
    <property type="match status" value="1"/>
</dbReference>
<evidence type="ECO:0000313" key="6">
    <source>
        <dbReference type="EnsemblPlants" id="Kaladp0067s0182.1.v1.1"/>
    </source>
</evidence>
<dbReference type="AlphaFoldDB" id="A0A7N0UIL4"/>
<dbReference type="InterPro" id="IPR036812">
    <property type="entry name" value="NAD(P)_OxRdtase_dom_sf"/>
</dbReference>
<keyword evidence="7" id="KW-1185">Reference proteome</keyword>
<organism evidence="6 7">
    <name type="scientific">Kalanchoe fedtschenkoi</name>
    <name type="common">Lavender scallops</name>
    <name type="synonym">South American air plant</name>
    <dbReference type="NCBI Taxonomy" id="63787"/>
    <lineage>
        <taxon>Eukaryota</taxon>
        <taxon>Viridiplantae</taxon>
        <taxon>Streptophyta</taxon>
        <taxon>Embryophyta</taxon>
        <taxon>Tracheophyta</taxon>
        <taxon>Spermatophyta</taxon>
        <taxon>Magnoliopsida</taxon>
        <taxon>eudicotyledons</taxon>
        <taxon>Gunneridae</taxon>
        <taxon>Pentapetalae</taxon>
        <taxon>Saxifragales</taxon>
        <taxon>Crassulaceae</taxon>
        <taxon>Kalanchoe</taxon>
    </lineage>
</organism>
<dbReference type="EnsemblPlants" id="Kaladp0067s0182.1.v1.1">
    <property type="protein sequence ID" value="Kaladp0067s0182.1.v1.1"/>
    <property type="gene ID" value="Kaladp0067s0182.v1.1"/>
</dbReference>
<dbReference type="Gene3D" id="3.20.20.100">
    <property type="entry name" value="NADP-dependent oxidoreductase domain"/>
    <property type="match status" value="1"/>
</dbReference>
<dbReference type="PROSITE" id="PS00062">
    <property type="entry name" value="ALDOKETO_REDUCTASE_2"/>
    <property type="match status" value="1"/>
</dbReference>
<dbReference type="InterPro" id="IPR044497">
    <property type="entry name" value="AKR4A/B"/>
</dbReference>
<feature type="domain" description="NADP-dependent oxidoreductase" evidence="5">
    <location>
        <begin position="23"/>
        <end position="296"/>
    </location>
</feature>
<feature type="active site" description="Proton donor" evidence="2">
    <location>
        <position position="60"/>
    </location>
</feature>
<evidence type="ECO:0000313" key="7">
    <source>
        <dbReference type="Proteomes" id="UP000594263"/>
    </source>
</evidence>
<dbReference type="InterPro" id="IPR018170">
    <property type="entry name" value="Aldo/ket_reductase_CS"/>
</dbReference>